<accession>A0ABY6HPX5</accession>
<dbReference type="PANTHER" id="PTHR47829">
    <property type="entry name" value="HYDROLASE, PUTATIVE (AFU_ORTHOLOGUE AFUA_1G12880)-RELATED"/>
    <property type="match status" value="1"/>
</dbReference>
<proteinExistence type="inferred from homology"/>
<name>A0ABY6HPX5_9ARCH</name>
<protein>
    <submittedName>
        <fullName evidence="2">Phosphoglycolate phosphatase</fullName>
        <ecNumber evidence="2">3.1.3.18</ecNumber>
    </submittedName>
</protein>
<evidence type="ECO:0000313" key="3">
    <source>
        <dbReference type="Proteomes" id="UP001208689"/>
    </source>
</evidence>
<gene>
    <name evidence="2" type="ORF">NEF87_001851</name>
</gene>
<dbReference type="EMBL" id="CP104013">
    <property type="protein sequence ID" value="UYP45566.1"/>
    <property type="molecule type" value="Genomic_DNA"/>
</dbReference>
<reference evidence="2" key="1">
    <citation type="submission" date="2022-09" db="EMBL/GenBank/DDBJ databases">
        <title>Actin cytoskeleton and complex cell architecture in an #Asgard archaeon.</title>
        <authorList>
            <person name="Ponce Toledo R.I."/>
            <person name="Schleper C."/>
            <person name="Rodrigues Oliveira T."/>
            <person name="Wollweber F."/>
            <person name="Xu J."/>
            <person name="Rittmann S."/>
            <person name="Klingl A."/>
            <person name="Pilhofer M."/>
        </authorList>
    </citation>
    <scope>NUCLEOTIDE SEQUENCE</scope>
    <source>
        <strain evidence="2">B-35</strain>
    </source>
</reference>
<dbReference type="InterPro" id="IPR023198">
    <property type="entry name" value="PGP-like_dom2"/>
</dbReference>
<dbReference type="SUPFAM" id="SSF56784">
    <property type="entry name" value="HAD-like"/>
    <property type="match status" value="1"/>
</dbReference>
<dbReference type="Pfam" id="PF13419">
    <property type="entry name" value="HAD_2"/>
    <property type="match status" value="1"/>
</dbReference>
<sequence>MKAIITDLDGVLRFFPAQRNSGFETRYGLPQGTLLHTTFGYPDLNQAMVGEISDSEWRRNITSRIQEFLPAQDSMKLIRDWSSFPGIINYEILDLYTSYRNKGATLALLTNATNKLTEDLSTLSISNTFDYIINSSSIGLIKPNPGIFHFALKTLGIKPSEAVYIDDSHTHSAAASRIGLKSHLFKDFQNLADFLKQNFS</sequence>
<dbReference type="Gene3D" id="1.10.150.240">
    <property type="entry name" value="Putative phosphatase, domain 2"/>
    <property type="match status" value="1"/>
</dbReference>
<dbReference type="InterPro" id="IPR036412">
    <property type="entry name" value="HAD-like_sf"/>
</dbReference>
<keyword evidence="3" id="KW-1185">Reference proteome</keyword>
<dbReference type="PRINTS" id="PR00413">
    <property type="entry name" value="HADHALOGNASE"/>
</dbReference>
<comment type="similarity">
    <text evidence="1">Belongs to the HAD-like hydrolase superfamily.</text>
</comment>
<evidence type="ECO:0000256" key="1">
    <source>
        <dbReference type="ARBA" id="ARBA00007958"/>
    </source>
</evidence>
<evidence type="ECO:0000313" key="2">
    <source>
        <dbReference type="EMBL" id="UYP45566.1"/>
    </source>
</evidence>
<dbReference type="InterPro" id="IPR052898">
    <property type="entry name" value="ACAD10-like"/>
</dbReference>
<dbReference type="InterPro" id="IPR041492">
    <property type="entry name" value="HAD_2"/>
</dbReference>
<dbReference type="SFLD" id="SFLDG01129">
    <property type="entry name" value="C1.5:_HAD__Beta-PGM__Phosphata"/>
    <property type="match status" value="1"/>
</dbReference>
<organism evidence="2 3">
    <name type="scientific">Candidatus Lokiarchaeum ossiferum</name>
    <dbReference type="NCBI Taxonomy" id="2951803"/>
    <lineage>
        <taxon>Archaea</taxon>
        <taxon>Promethearchaeati</taxon>
        <taxon>Promethearchaeota</taxon>
        <taxon>Promethearchaeia</taxon>
        <taxon>Promethearchaeales</taxon>
        <taxon>Promethearchaeaceae</taxon>
        <taxon>Candidatus Lokiarchaeum</taxon>
    </lineage>
</organism>
<dbReference type="EC" id="3.1.3.18" evidence="2"/>
<dbReference type="NCBIfam" id="TIGR01509">
    <property type="entry name" value="HAD-SF-IA-v3"/>
    <property type="match status" value="1"/>
</dbReference>
<dbReference type="InterPro" id="IPR023214">
    <property type="entry name" value="HAD_sf"/>
</dbReference>
<dbReference type="SFLD" id="SFLDS00003">
    <property type="entry name" value="Haloacid_Dehalogenase"/>
    <property type="match status" value="1"/>
</dbReference>
<keyword evidence="2" id="KW-0378">Hydrolase</keyword>
<dbReference type="GO" id="GO:0008967">
    <property type="term" value="F:phosphoglycolate phosphatase activity"/>
    <property type="evidence" value="ECO:0007669"/>
    <property type="project" value="UniProtKB-EC"/>
</dbReference>
<dbReference type="InterPro" id="IPR006439">
    <property type="entry name" value="HAD-SF_hydro_IA"/>
</dbReference>
<dbReference type="PANTHER" id="PTHR47829:SF1">
    <property type="entry name" value="HAD FAMILY PHOSPHATASE"/>
    <property type="match status" value="1"/>
</dbReference>
<dbReference type="Gene3D" id="3.40.50.1000">
    <property type="entry name" value="HAD superfamily/HAD-like"/>
    <property type="match status" value="1"/>
</dbReference>
<dbReference type="Proteomes" id="UP001208689">
    <property type="component" value="Chromosome"/>
</dbReference>